<feature type="transmembrane region" description="Helical" evidence="8">
    <location>
        <begin position="593"/>
        <end position="615"/>
    </location>
</feature>
<keyword evidence="9" id="KW-0732">Signal</keyword>
<accession>A0A060TJI0</accession>
<dbReference type="GO" id="GO:0006874">
    <property type="term" value="P:intracellular calcium ion homeostasis"/>
    <property type="evidence" value="ECO:0007669"/>
    <property type="project" value="TreeGrafter"/>
</dbReference>
<keyword evidence="5 8" id="KW-1133">Transmembrane helix</keyword>
<dbReference type="PANTHER" id="PTHR12266:SF0">
    <property type="entry name" value="MITOCHONDRIAL SODIUM_CALCIUM EXCHANGER PROTEIN"/>
    <property type="match status" value="1"/>
</dbReference>
<evidence type="ECO:0000256" key="8">
    <source>
        <dbReference type="SAM" id="Phobius"/>
    </source>
</evidence>
<keyword evidence="3" id="KW-0813">Transport</keyword>
<reference evidence="11" key="1">
    <citation type="submission" date="2014-02" db="EMBL/GenBank/DDBJ databases">
        <authorList>
            <person name="Genoscope - CEA"/>
        </authorList>
    </citation>
    <scope>NUCLEOTIDE SEQUENCE</scope>
    <source>
        <strain evidence="11">LS3</strain>
    </source>
</reference>
<feature type="transmembrane region" description="Helical" evidence="8">
    <location>
        <begin position="627"/>
        <end position="646"/>
    </location>
</feature>
<dbReference type="EMBL" id="HG937694">
    <property type="protein sequence ID" value="CDP38977.1"/>
    <property type="molecule type" value="Genomic_DNA"/>
</dbReference>
<dbReference type="GO" id="GO:0008324">
    <property type="term" value="F:monoatomic cation transmembrane transporter activity"/>
    <property type="evidence" value="ECO:0007669"/>
    <property type="project" value="TreeGrafter"/>
</dbReference>
<keyword evidence="6 8" id="KW-0472">Membrane</keyword>
<dbReference type="InterPro" id="IPR044880">
    <property type="entry name" value="NCX_ion-bd_dom_sf"/>
</dbReference>
<dbReference type="InterPro" id="IPR051359">
    <property type="entry name" value="CaCA_antiporter"/>
</dbReference>
<feature type="transmembrane region" description="Helical" evidence="8">
    <location>
        <begin position="133"/>
        <end position="154"/>
    </location>
</feature>
<evidence type="ECO:0000256" key="3">
    <source>
        <dbReference type="ARBA" id="ARBA00022448"/>
    </source>
</evidence>
<evidence type="ECO:0000256" key="6">
    <source>
        <dbReference type="ARBA" id="ARBA00023136"/>
    </source>
</evidence>
<feature type="transmembrane region" description="Helical" evidence="8">
    <location>
        <begin position="699"/>
        <end position="721"/>
    </location>
</feature>
<dbReference type="PhylomeDB" id="A0A060TJI0"/>
<name>A0A060TJI0_BLAAD</name>
<evidence type="ECO:0000256" key="1">
    <source>
        <dbReference type="ARBA" id="ARBA00004141"/>
    </source>
</evidence>
<organism evidence="11">
    <name type="scientific">Blastobotrys adeninivorans</name>
    <name type="common">Yeast</name>
    <name type="synonym">Arxula adeninivorans</name>
    <dbReference type="NCBI Taxonomy" id="409370"/>
    <lineage>
        <taxon>Eukaryota</taxon>
        <taxon>Fungi</taxon>
        <taxon>Dikarya</taxon>
        <taxon>Ascomycota</taxon>
        <taxon>Saccharomycotina</taxon>
        <taxon>Dipodascomycetes</taxon>
        <taxon>Dipodascales</taxon>
        <taxon>Trichomonascaceae</taxon>
        <taxon>Blastobotrys</taxon>
    </lineage>
</organism>
<dbReference type="Gene3D" id="1.20.1420.30">
    <property type="entry name" value="NCX, central ion-binding region"/>
    <property type="match status" value="2"/>
</dbReference>
<feature type="domain" description="Sodium/calcium exchanger membrane region" evidence="10">
    <location>
        <begin position="631"/>
        <end position="782"/>
    </location>
</feature>
<dbReference type="AlphaFoldDB" id="A0A060TJI0"/>
<protein>
    <submittedName>
        <fullName evidence="11">ARAD1D46904p</fullName>
    </submittedName>
</protein>
<feature type="transmembrane region" description="Helical" evidence="8">
    <location>
        <begin position="62"/>
        <end position="83"/>
    </location>
</feature>
<evidence type="ECO:0000256" key="7">
    <source>
        <dbReference type="SAM" id="MobiDB-lite"/>
    </source>
</evidence>
<reference evidence="11" key="2">
    <citation type="submission" date="2014-06" db="EMBL/GenBank/DDBJ databases">
        <title>The complete genome of Blastobotrys (Arxula) adeninivorans LS3 - a yeast of biotechnological interest.</title>
        <authorList>
            <person name="Kunze G."/>
            <person name="Gaillardin C."/>
            <person name="Czernicka M."/>
            <person name="Durrens P."/>
            <person name="Martin T."/>
            <person name="Boer E."/>
            <person name="Gabaldon T."/>
            <person name="Cruz J."/>
            <person name="Talla E."/>
            <person name="Marck C."/>
            <person name="Goffeau A."/>
            <person name="Barbe V."/>
            <person name="Baret P."/>
            <person name="Baronian K."/>
            <person name="Beier S."/>
            <person name="Bleykasten C."/>
            <person name="Bode R."/>
            <person name="Casaregola S."/>
            <person name="Despons L."/>
            <person name="Fairhead C."/>
            <person name="Giersberg M."/>
            <person name="Gierski P."/>
            <person name="Hahnel U."/>
            <person name="Hartmann A."/>
            <person name="Jankowska D."/>
            <person name="Jubin C."/>
            <person name="Jung P."/>
            <person name="Lafontaine I."/>
            <person name="Leh-Louis V."/>
            <person name="Lemaire M."/>
            <person name="Marcet-Houben M."/>
            <person name="Mascher M."/>
            <person name="Morel G."/>
            <person name="Richard G.-F."/>
            <person name="Riechen J."/>
            <person name="Sacerdot C."/>
            <person name="Sarkar A."/>
            <person name="Savel G."/>
            <person name="Schacherer J."/>
            <person name="Sherman D."/>
            <person name="Straub M.-L."/>
            <person name="Stein N."/>
            <person name="Thierry A."/>
            <person name="Trautwein-Schult A."/>
            <person name="Westhof E."/>
            <person name="Worch S."/>
            <person name="Dujon B."/>
            <person name="Souciet J.-L."/>
            <person name="Wincker P."/>
            <person name="Scholz U."/>
            <person name="Neuveglise N."/>
        </authorList>
    </citation>
    <scope>NUCLEOTIDE SEQUENCE</scope>
    <source>
        <strain evidence="11">LS3</strain>
    </source>
</reference>
<feature type="transmembrane region" description="Helical" evidence="8">
    <location>
        <begin position="568"/>
        <end position="587"/>
    </location>
</feature>
<feature type="compositionally biased region" description="Low complexity" evidence="7">
    <location>
        <begin position="343"/>
        <end position="362"/>
    </location>
</feature>
<evidence type="ECO:0000256" key="4">
    <source>
        <dbReference type="ARBA" id="ARBA00022692"/>
    </source>
</evidence>
<feature type="compositionally biased region" description="Basic and acidic residues" evidence="7">
    <location>
        <begin position="445"/>
        <end position="454"/>
    </location>
</feature>
<evidence type="ECO:0000256" key="2">
    <source>
        <dbReference type="ARBA" id="ARBA00008170"/>
    </source>
</evidence>
<feature type="transmembrane region" description="Helical" evidence="8">
    <location>
        <begin position="666"/>
        <end position="687"/>
    </location>
</feature>
<feature type="domain" description="Sodium/calcium exchanger membrane region" evidence="10">
    <location>
        <begin position="70"/>
        <end position="209"/>
    </location>
</feature>
<feature type="transmembrane region" description="Helical" evidence="8">
    <location>
        <begin position="166"/>
        <end position="184"/>
    </location>
</feature>
<comment type="subcellular location">
    <subcellularLocation>
        <location evidence="1">Membrane</location>
        <topology evidence="1">Multi-pass membrane protein</topology>
    </subcellularLocation>
</comment>
<proteinExistence type="inferred from homology"/>
<feature type="compositionally biased region" description="Low complexity" evidence="7">
    <location>
        <begin position="399"/>
        <end position="415"/>
    </location>
</feature>
<gene>
    <name evidence="11" type="ORF">GNLVRS02_ARAD1D46904g</name>
</gene>
<evidence type="ECO:0000256" key="5">
    <source>
        <dbReference type="ARBA" id="ARBA00022989"/>
    </source>
</evidence>
<dbReference type="PANTHER" id="PTHR12266">
    <property type="entry name" value="NA+/CA2+ K+ INDEPENDENT EXCHANGER"/>
    <property type="match status" value="1"/>
</dbReference>
<feature type="signal peptide" evidence="9">
    <location>
        <begin position="1"/>
        <end position="17"/>
    </location>
</feature>
<feature type="region of interest" description="Disordered" evidence="7">
    <location>
        <begin position="396"/>
        <end position="426"/>
    </location>
</feature>
<feature type="transmembrane region" description="Helical" evidence="8">
    <location>
        <begin position="733"/>
        <end position="754"/>
    </location>
</feature>
<dbReference type="Pfam" id="PF01699">
    <property type="entry name" value="Na_Ca_ex"/>
    <property type="match status" value="2"/>
</dbReference>
<dbReference type="GO" id="GO:0016020">
    <property type="term" value="C:membrane"/>
    <property type="evidence" value="ECO:0007669"/>
    <property type="project" value="UniProtKB-SubCell"/>
</dbReference>
<evidence type="ECO:0000259" key="10">
    <source>
        <dbReference type="Pfam" id="PF01699"/>
    </source>
</evidence>
<feature type="chain" id="PRO_5001592304" evidence="9">
    <location>
        <begin position="18"/>
        <end position="787"/>
    </location>
</feature>
<keyword evidence="4 8" id="KW-0812">Transmembrane</keyword>
<feature type="region of interest" description="Disordered" evidence="7">
    <location>
        <begin position="533"/>
        <end position="556"/>
    </location>
</feature>
<evidence type="ECO:0000313" key="11">
    <source>
        <dbReference type="EMBL" id="CDP38977.1"/>
    </source>
</evidence>
<feature type="transmembrane region" description="Helical" evidence="8">
    <location>
        <begin position="766"/>
        <end position="784"/>
    </location>
</feature>
<feature type="transmembrane region" description="Helical" evidence="8">
    <location>
        <begin position="190"/>
        <end position="214"/>
    </location>
</feature>
<evidence type="ECO:0000256" key="9">
    <source>
        <dbReference type="SAM" id="SignalP"/>
    </source>
</evidence>
<comment type="similarity">
    <text evidence="2">Belongs to the Ca(2+):cation antiporter (CaCA) (TC 2.A.19) family.</text>
</comment>
<sequence length="787" mass="86009">MRRSMLVMMALAWLAHAQQTCADIGLATDKCAFARQYCAEEQISAINYMEAYYCASSKASSVFVIMGCVVWLICLFLSIGIAASDYLCPNLHTMSTILGMSESLVGVTFLALGNGSPDLFSTYAAMRIGAGSLAIGELLGAASFILAVVTGSMALARPFKVTRKTYLRDSVFFLVAMLFTIFFVSDGVLWVWECVVMLTLYTIYVIFVVSWHWIRSRQRKRYVQDMLARDFYTEPGYEQQLEADEEIADSHPLLQSPTAAGAPTFSGHEFHDEPDEPDEEAYRDIVNLMGFHSNRNPRSSHLSLPDHLHYAHGGASPRSPRSGMHSGESTPESRGRKRGRPHSPFSPRGRSSNSSASPKPSIRPSLYSALEFRALMNQLREARHASGRYYDDDTIAMNSRSSLSPPPSATAAAEAEGTSDREAGPRKLLPRLYVTDFGRYVDQEPVPHDIENRGRSLSPPNVEEEEDPELVEEMMNERLFGRIAETSKNSIFTLLPALNGLFSKPYYAIISSILTTPTLFLLSITIPVHQTEDASEDDKAQAYESSSPAPSLGPTPLPKSDLMQNPRWLLILQAVVAPFVVAITQFYMDGTVYLTTAILGASVGTLTLLALLFLCWSSPDSAPGPQIKLVSFIGFFVAISWISTIANEVVGVLKMFGAISNVSDAILGLTVFALGNSLGDLVSNVTVARMGYPMMAVSACFGGPLLNILAGVGLSCLVVLLRSGRDRGYHIELSPSLVVSTSSLIITLLILIIAVPLNNWRISRTIGVATIACWAVSIIINIIIEFI</sequence>
<feature type="region of interest" description="Disordered" evidence="7">
    <location>
        <begin position="297"/>
        <end position="362"/>
    </location>
</feature>
<feature type="region of interest" description="Disordered" evidence="7">
    <location>
        <begin position="445"/>
        <end position="467"/>
    </location>
</feature>
<dbReference type="InterPro" id="IPR004837">
    <property type="entry name" value="NaCa_Exmemb"/>
</dbReference>